<dbReference type="InterPro" id="IPR051276">
    <property type="entry name" value="Saccharopine_DH-like_oxidrdct"/>
</dbReference>
<evidence type="ECO:0000259" key="3">
    <source>
        <dbReference type="Pfam" id="PF03435"/>
    </source>
</evidence>
<evidence type="ECO:0000256" key="1">
    <source>
        <dbReference type="ARBA" id="ARBA00038048"/>
    </source>
</evidence>
<dbReference type="FunFam" id="3.40.50.720:FF:000178">
    <property type="entry name" value="Saccharopine dehydrogenase-like oxidoreductase"/>
    <property type="match status" value="1"/>
</dbReference>
<dbReference type="Pfam" id="PF03435">
    <property type="entry name" value="Sacchrp_dh_NADP"/>
    <property type="match status" value="1"/>
</dbReference>
<gene>
    <name evidence="4" type="ORF">g.17991</name>
    <name evidence="5" type="ORF">g.17992</name>
</gene>
<dbReference type="EMBL" id="GEDC01013409">
    <property type="protein sequence ID" value="JAS23889.1"/>
    <property type="molecule type" value="Transcribed_RNA"/>
</dbReference>
<dbReference type="AlphaFoldDB" id="A0A1B6C8Z6"/>
<feature type="transmembrane region" description="Helical" evidence="2">
    <location>
        <begin position="264"/>
        <end position="288"/>
    </location>
</feature>
<reference evidence="4" key="1">
    <citation type="submission" date="2015-12" db="EMBL/GenBank/DDBJ databases">
        <title>De novo transcriptome assembly of four potential Pierce s Disease insect vectors from Arizona vineyards.</title>
        <authorList>
            <person name="Tassone E.E."/>
        </authorList>
    </citation>
    <scope>NUCLEOTIDE SEQUENCE</scope>
</reference>
<dbReference type="GO" id="GO:0005886">
    <property type="term" value="C:plasma membrane"/>
    <property type="evidence" value="ECO:0007669"/>
    <property type="project" value="TreeGrafter"/>
</dbReference>
<proteinExistence type="inferred from homology"/>
<dbReference type="GO" id="GO:0009247">
    <property type="term" value="P:glycolipid biosynthetic process"/>
    <property type="evidence" value="ECO:0007669"/>
    <property type="project" value="TreeGrafter"/>
</dbReference>
<sequence length="420" mass="47190">MGLNKLDFIIFGATGFTGQFVVLKMLERAKNEENLTWGVAGRSDVKLKELLKSISDETGKDITKTPVIIADINNEASLTEMASKAKIVLNCCGPYRFYGEPVIKACIENGTHHLDISGEPQYMERMEVEYNDKAADKGVYIISACGFDSIPAEIGMNHFLQEFRGDVEYVEVYLEMQSNGIHYGTWESAVYGLTHKDELGNLRRKLFSQRFPNVPSKQNKSVIHKSNVVNAWCIPFPGSDRSVILRSQRLFLEKQQKQPVPLQIFIAFNSLLSTLMVAFVGAIFILMVKTSFTRNLLLKHPKFFSFNVVSHKGPTEEQRIQSKFSLTFIGEGWSGDKNNPNEQHNRPTDKILKTRVFGRDPAYEFTATSLVLAGFTILKELDKMPNRGGVLPPGFAFSNTSLAAQLAQHSSGMKFEVLQR</sequence>
<dbReference type="GO" id="GO:0005739">
    <property type="term" value="C:mitochondrion"/>
    <property type="evidence" value="ECO:0007669"/>
    <property type="project" value="TreeGrafter"/>
</dbReference>
<accession>A0A1B6C8Z6</accession>
<feature type="domain" description="Saccharopine dehydrogenase NADP binding" evidence="3">
    <location>
        <begin position="9"/>
        <end position="142"/>
    </location>
</feature>
<comment type="similarity">
    <text evidence="1">Belongs to the saccharopine dehydrogenase family.</text>
</comment>
<keyword evidence="2" id="KW-1133">Transmembrane helix</keyword>
<evidence type="ECO:0000256" key="2">
    <source>
        <dbReference type="SAM" id="Phobius"/>
    </source>
</evidence>
<organism evidence="4">
    <name type="scientific">Clastoptera arizonana</name>
    <name type="common">Arizona spittle bug</name>
    <dbReference type="NCBI Taxonomy" id="38151"/>
    <lineage>
        <taxon>Eukaryota</taxon>
        <taxon>Metazoa</taxon>
        <taxon>Ecdysozoa</taxon>
        <taxon>Arthropoda</taxon>
        <taxon>Hexapoda</taxon>
        <taxon>Insecta</taxon>
        <taxon>Pterygota</taxon>
        <taxon>Neoptera</taxon>
        <taxon>Paraneoptera</taxon>
        <taxon>Hemiptera</taxon>
        <taxon>Auchenorrhyncha</taxon>
        <taxon>Cercopoidea</taxon>
        <taxon>Clastopteridae</taxon>
        <taxon>Clastoptera</taxon>
    </lineage>
</organism>
<evidence type="ECO:0000313" key="4">
    <source>
        <dbReference type="EMBL" id="JAS09799.1"/>
    </source>
</evidence>
<evidence type="ECO:0000313" key="5">
    <source>
        <dbReference type="EMBL" id="JAS23889.1"/>
    </source>
</evidence>
<dbReference type="PANTHER" id="PTHR12286:SF5">
    <property type="entry name" value="SACCHAROPINE DEHYDROGENASE-LIKE OXIDOREDUCTASE"/>
    <property type="match status" value="1"/>
</dbReference>
<dbReference type="InterPro" id="IPR005097">
    <property type="entry name" value="Sacchrp_dh_NADP-bd"/>
</dbReference>
<dbReference type="PANTHER" id="PTHR12286">
    <property type="entry name" value="SACCHAROPINE DEHYDROGENASE-LIKE OXIDOREDUCTASE"/>
    <property type="match status" value="1"/>
</dbReference>
<dbReference type="GO" id="GO:0005811">
    <property type="term" value="C:lipid droplet"/>
    <property type="evidence" value="ECO:0007669"/>
    <property type="project" value="TreeGrafter"/>
</dbReference>
<keyword evidence="2" id="KW-0812">Transmembrane</keyword>
<dbReference type="Gene3D" id="3.40.50.720">
    <property type="entry name" value="NAD(P)-binding Rossmann-like Domain"/>
    <property type="match status" value="1"/>
</dbReference>
<dbReference type="EMBL" id="GEDC01027499">
    <property type="protein sequence ID" value="JAS09799.1"/>
    <property type="molecule type" value="Transcribed_RNA"/>
</dbReference>
<keyword evidence="2" id="KW-0472">Membrane</keyword>
<dbReference type="InterPro" id="IPR036291">
    <property type="entry name" value="NAD(P)-bd_dom_sf"/>
</dbReference>
<dbReference type="SUPFAM" id="SSF51735">
    <property type="entry name" value="NAD(P)-binding Rossmann-fold domains"/>
    <property type="match status" value="1"/>
</dbReference>
<name>A0A1B6C8Z6_9HEMI</name>
<protein>
    <recommendedName>
        <fullName evidence="3">Saccharopine dehydrogenase NADP binding domain-containing protein</fullName>
    </recommendedName>
</protein>